<accession>A0A3D9CXX6</accession>
<dbReference type="AlphaFoldDB" id="A0A3D9CXX6"/>
<evidence type="ECO:0000313" key="8">
    <source>
        <dbReference type="Proteomes" id="UP000256326"/>
    </source>
</evidence>
<proteinExistence type="predicted"/>
<dbReference type="NCBIfam" id="NF003657">
    <property type="entry name" value="PRK05289.1"/>
    <property type="match status" value="1"/>
</dbReference>
<dbReference type="Gene3D" id="1.20.1180.10">
    <property type="entry name" value="Udp N-acetylglucosamine O-acyltransferase, C-terminal domain"/>
    <property type="match status" value="1"/>
</dbReference>
<name>A0A3D9CXX6_9FLAO</name>
<evidence type="ECO:0000313" key="7">
    <source>
        <dbReference type="EMBL" id="REC70630.1"/>
    </source>
</evidence>
<dbReference type="GO" id="GO:0009245">
    <property type="term" value="P:lipid A biosynthetic process"/>
    <property type="evidence" value="ECO:0007669"/>
    <property type="project" value="UniProtKB-KW"/>
</dbReference>
<dbReference type="InterPro" id="IPR001451">
    <property type="entry name" value="Hexapep"/>
</dbReference>
<dbReference type="SUPFAM" id="SSF51161">
    <property type="entry name" value="Trimeric LpxA-like enzymes"/>
    <property type="match status" value="1"/>
</dbReference>
<keyword evidence="5 7" id="KW-0012">Acyltransferase</keyword>
<dbReference type="NCBIfam" id="TIGR01852">
    <property type="entry name" value="lipid_A_lpxA"/>
    <property type="match status" value="1"/>
</dbReference>
<protein>
    <submittedName>
        <fullName evidence="7">Acyl-[acyl-carrier-protein]--UDP-N-acetylglucosamine O-acyltransferase</fullName>
    </submittedName>
</protein>
<dbReference type="RefSeq" id="WP_116034691.1">
    <property type="nucleotide sequence ID" value="NZ_JBHLVV010000034.1"/>
</dbReference>
<dbReference type="InterPro" id="IPR037157">
    <property type="entry name" value="Acetyltransf_C_sf"/>
</dbReference>
<dbReference type="InterPro" id="IPR011004">
    <property type="entry name" value="Trimer_LpxA-like_sf"/>
</dbReference>
<dbReference type="PANTHER" id="PTHR43480">
    <property type="entry name" value="ACYL-[ACYL-CARRIER-PROTEIN]--UDP-N-ACETYLGLUCOSAMINE O-ACYLTRANSFERASE"/>
    <property type="match status" value="1"/>
</dbReference>
<sequence length="262" mass="28302">MIHQLTAVDPRAKIGKNVTVEPFSTIAADVVIGAGTWIGSNVTIMDGARIGKNCKIFPGTVISAVPQDLKFDGEDTQTIIGDGTTLRECVTINRGTKALGYTKVGENCLIMATSHVAHDCIIGNNVIIANGCGIAGHVEIGDFTVMGGLSAIQQFGKIGKHAMISGGSLIRKDIPPYVKVAREPISYAGINSVGLRRRGFTNEKIFEIQKIYRAIFQMKMNTTQAIEFIEKEMLPTMERDEIITFIQNSPRGIVKGYGSGKE</sequence>
<dbReference type="PIRSF" id="PIRSF000456">
    <property type="entry name" value="UDP-GlcNAc_acltr"/>
    <property type="match status" value="1"/>
</dbReference>
<dbReference type="GO" id="GO:0016020">
    <property type="term" value="C:membrane"/>
    <property type="evidence" value="ECO:0007669"/>
    <property type="project" value="GOC"/>
</dbReference>
<feature type="domain" description="UDP N-acetylglucosamine O-acyltransferase C-terminal" evidence="6">
    <location>
        <begin position="173"/>
        <end position="254"/>
    </location>
</feature>
<organism evidence="7 8">
    <name type="scientific">Epilithonimonas hispanica</name>
    <dbReference type="NCBI Taxonomy" id="358687"/>
    <lineage>
        <taxon>Bacteria</taxon>
        <taxon>Pseudomonadati</taxon>
        <taxon>Bacteroidota</taxon>
        <taxon>Flavobacteriia</taxon>
        <taxon>Flavobacteriales</taxon>
        <taxon>Weeksellaceae</taxon>
        <taxon>Chryseobacterium group</taxon>
        <taxon>Epilithonimonas</taxon>
    </lineage>
</organism>
<dbReference type="CDD" id="cd03351">
    <property type="entry name" value="LbH_UDP-GlcNAc_AT"/>
    <property type="match status" value="1"/>
</dbReference>
<keyword evidence="8" id="KW-1185">Reference proteome</keyword>
<keyword evidence="4" id="KW-0443">Lipid metabolism</keyword>
<dbReference type="Pfam" id="PF00132">
    <property type="entry name" value="Hexapep"/>
    <property type="match status" value="2"/>
</dbReference>
<dbReference type="Pfam" id="PF13720">
    <property type="entry name" value="Acetyltransf_11"/>
    <property type="match status" value="1"/>
</dbReference>
<evidence type="ECO:0000256" key="5">
    <source>
        <dbReference type="ARBA" id="ARBA00023315"/>
    </source>
</evidence>
<dbReference type="PANTHER" id="PTHR43480:SF1">
    <property type="entry name" value="ACYL-[ACYL-CARRIER-PROTEIN]--UDP-N-ACETYLGLUCOSAMINE O-ACYLTRANSFERASE, MITOCHONDRIAL-RELATED"/>
    <property type="match status" value="1"/>
</dbReference>
<comment type="caution">
    <text evidence="7">The sequence shown here is derived from an EMBL/GenBank/DDBJ whole genome shotgun (WGS) entry which is preliminary data.</text>
</comment>
<gene>
    <name evidence="7" type="ORF">DRF58_08780</name>
</gene>
<reference evidence="7 8" key="1">
    <citation type="journal article" date="2006" name="Int. J. Syst. Evol. Microbiol.">
        <title>Chryseobacterium hispanicum sp. nov., isolated from the drinking water distribution system of Sevilla, Spain.</title>
        <authorList>
            <person name="Gallego V."/>
            <person name="Garcia M.T."/>
            <person name="Ventosa A."/>
        </authorList>
    </citation>
    <scope>NUCLEOTIDE SEQUENCE [LARGE SCALE GENOMIC DNA]</scope>
    <source>
        <strain evidence="7 8">KCTC 22104</strain>
    </source>
</reference>
<keyword evidence="2" id="KW-0441">Lipid A biosynthesis</keyword>
<dbReference type="InterPro" id="IPR010137">
    <property type="entry name" value="Lipid_A_LpxA"/>
</dbReference>
<dbReference type="InterPro" id="IPR029098">
    <property type="entry name" value="Acetyltransf_C"/>
</dbReference>
<keyword evidence="1" id="KW-0444">Lipid biosynthesis</keyword>
<evidence type="ECO:0000256" key="4">
    <source>
        <dbReference type="ARBA" id="ARBA00023098"/>
    </source>
</evidence>
<dbReference type="Gene3D" id="2.160.10.10">
    <property type="entry name" value="Hexapeptide repeat proteins"/>
    <property type="match status" value="1"/>
</dbReference>
<dbReference type="GO" id="GO:0008780">
    <property type="term" value="F:acyl-[acyl-carrier-protein]-UDP-N-acetylglucosamine O-acyltransferase activity"/>
    <property type="evidence" value="ECO:0007669"/>
    <property type="project" value="InterPro"/>
</dbReference>
<evidence type="ECO:0000256" key="3">
    <source>
        <dbReference type="ARBA" id="ARBA00022679"/>
    </source>
</evidence>
<evidence type="ECO:0000259" key="6">
    <source>
        <dbReference type="Pfam" id="PF13720"/>
    </source>
</evidence>
<keyword evidence="3 7" id="KW-0808">Transferase</keyword>
<dbReference type="OrthoDB" id="9807278at2"/>
<dbReference type="EMBL" id="QNUG01000015">
    <property type="protein sequence ID" value="REC70630.1"/>
    <property type="molecule type" value="Genomic_DNA"/>
</dbReference>
<evidence type="ECO:0000256" key="1">
    <source>
        <dbReference type="ARBA" id="ARBA00022516"/>
    </source>
</evidence>
<evidence type="ECO:0000256" key="2">
    <source>
        <dbReference type="ARBA" id="ARBA00022556"/>
    </source>
</evidence>
<dbReference type="Proteomes" id="UP000256326">
    <property type="component" value="Unassembled WGS sequence"/>
</dbReference>